<feature type="region of interest" description="Disordered" evidence="1">
    <location>
        <begin position="406"/>
        <end position="475"/>
    </location>
</feature>
<evidence type="ECO:0000259" key="2">
    <source>
        <dbReference type="Pfam" id="PF03235"/>
    </source>
</evidence>
<dbReference type="Proteomes" id="UP000800096">
    <property type="component" value="Unassembled WGS sequence"/>
</dbReference>
<evidence type="ECO:0000256" key="1">
    <source>
        <dbReference type="SAM" id="MobiDB-lite"/>
    </source>
</evidence>
<name>A0A6A5QNN7_AMPQU</name>
<dbReference type="PANTHER" id="PTHR39639">
    <property type="entry name" value="CHROMOSOME 16, WHOLE GENOME SHOTGUN SEQUENCE"/>
    <property type="match status" value="1"/>
</dbReference>
<proteinExistence type="predicted"/>
<evidence type="ECO:0000313" key="4">
    <source>
        <dbReference type="Proteomes" id="UP000800096"/>
    </source>
</evidence>
<sequence length="686" mass="76027">MSGLPMDLNQFIKDEDVDDTFGDDEQYDAADSATAIYKPRPQLPQPFVFMRRIVDIIKDLDNGLIDVDPEYQREVVWTADRMTGLVNSLMENFYIPPIILNKKTTTAPADKPKEAVHVCVDGKQRLSSVRAFVKGMIPVHDYRGEKWWFCNTTRGRKKVLSEDAQKAFLTKEFVSFEFKDLSPEQEEDLFARVQMGVQLSPAEKMRASTGPWQELARLFVEDFDLVYSLMKDRARARDFQVTLSCFSQIVEVMHPTAADGVPTLKTNYNALPKLLSNKSAVDDGLKSHLASVWTTFKDLIELDSDTFTNANKYLRGVQTFAPVEMVGVAVLISVYSETRNKQLLLGDIRALREAIRENFVDIRTNTPVWKFIWDFIDNLEAIRGATNNSTIDRTAQPLSTHAAIVSPPSFPVSPSGSGAKVKSKAPVKAKPPKLLPSQQPFFIKEEERSSAFSSETRKPKRQRTDPGSTSLPAANVGYTGGIFDSALSPPHPFATNPNGYRAPAAHMVSAASVPSKRPSISAQTPPNHTPLPTSPASVSVSYRDQSTTLSKAGTEICSSKPSEQRRTGEAQAMIPQHATLSEATTSKCRSLQEPREIPHQSTPAQNDGAIDLTSDTEQERQDLLSAFKASSLATKLKNNTSDVVLSEAPQPSTSIRHHHPERMLVRANPYERFKQGSDTSMFGCSA</sequence>
<reference evidence="3" key="1">
    <citation type="journal article" date="2020" name="Stud. Mycol.">
        <title>101 Dothideomycetes genomes: a test case for predicting lifestyles and emergence of pathogens.</title>
        <authorList>
            <person name="Haridas S."/>
            <person name="Albert R."/>
            <person name="Binder M."/>
            <person name="Bloem J."/>
            <person name="Labutti K."/>
            <person name="Salamov A."/>
            <person name="Andreopoulos B."/>
            <person name="Baker S."/>
            <person name="Barry K."/>
            <person name="Bills G."/>
            <person name="Bluhm B."/>
            <person name="Cannon C."/>
            <person name="Castanera R."/>
            <person name="Culley D."/>
            <person name="Daum C."/>
            <person name="Ezra D."/>
            <person name="Gonzalez J."/>
            <person name="Henrissat B."/>
            <person name="Kuo A."/>
            <person name="Liang C."/>
            <person name="Lipzen A."/>
            <person name="Lutzoni F."/>
            <person name="Magnuson J."/>
            <person name="Mondo S."/>
            <person name="Nolan M."/>
            <person name="Ohm R."/>
            <person name="Pangilinan J."/>
            <person name="Park H.-J."/>
            <person name="Ramirez L."/>
            <person name="Alfaro M."/>
            <person name="Sun H."/>
            <person name="Tritt A."/>
            <person name="Yoshinaga Y."/>
            <person name="Zwiers L.-H."/>
            <person name="Turgeon B."/>
            <person name="Goodwin S."/>
            <person name="Spatafora J."/>
            <person name="Crous P."/>
            <person name="Grigoriev I."/>
        </authorList>
    </citation>
    <scope>NUCLEOTIDE SEQUENCE</scope>
    <source>
        <strain evidence="3">HMLAC05119</strain>
    </source>
</reference>
<feature type="region of interest" description="Disordered" evidence="1">
    <location>
        <begin position="507"/>
        <end position="587"/>
    </location>
</feature>
<feature type="compositionally biased region" description="Basic residues" evidence="1">
    <location>
        <begin position="421"/>
        <end position="431"/>
    </location>
</feature>
<feature type="compositionally biased region" description="Polar residues" evidence="1">
    <location>
        <begin position="534"/>
        <end position="561"/>
    </location>
</feature>
<protein>
    <recommendedName>
        <fullName evidence="2">GmrSD restriction endonucleases N-terminal domain-containing protein</fullName>
    </recommendedName>
</protein>
<dbReference type="Pfam" id="PF03235">
    <property type="entry name" value="GmrSD_N"/>
    <property type="match status" value="1"/>
</dbReference>
<dbReference type="InterPro" id="IPR004919">
    <property type="entry name" value="GmrSD_N"/>
</dbReference>
<dbReference type="EMBL" id="ML979135">
    <property type="protein sequence ID" value="KAF1916972.1"/>
    <property type="molecule type" value="Genomic_DNA"/>
</dbReference>
<dbReference type="PANTHER" id="PTHR39639:SF1">
    <property type="entry name" value="DUF262 DOMAIN-CONTAINING PROTEIN"/>
    <property type="match status" value="1"/>
</dbReference>
<feature type="domain" description="GmrSD restriction endonucleases N-terminal" evidence="2">
    <location>
        <begin position="55"/>
        <end position="188"/>
    </location>
</feature>
<accession>A0A6A5QNN7</accession>
<feature type="compositionally biased region" description="Polar residues" evidence="1">
    <location>
        <begin position="578"/>
        <end position="587"/>
    </location>
</feature>
<dbReference type="AlphaFoldDB" id="A0A6A5QNN7"/>
<gene>
    <name evidence="3" type="ORF">BDU57DRAFT_595497</name>
</gene>
<organism evidence="3 4">
    <name type="scientific">Ampelomyces quisqualis</name>
    <name type="common">Powdery mildew agent</name>
    <dbReference type="NCBI Taxonomy" id="50730"/>
    <lineage>
        <taxon>Eukaryota</taxon>
        <taxon>Fungi</taxon>
        <taxon>Dikarya</taxon>
        <taxon>Ascomycota</taxon>
        <taxon>Pezizomycotina</taxon>
        <taxon>Dothideomycetes</taxon>
        <taxon>Pleosporomycetidae</taxon>
        <taxon>Pleosporales</taxon>
        <taxon>Pleosporineae</taxon>
        <taxon>Phaeosphaeriaceae</taxon>
        <taxon>Ampelomyces</taxon>
    </lineage>
</organism>
<keyword evidence="4" id="KW-1185">Reference proteome</keyword>
<evidence type="ECO:0000313" key="3">
    <source>
        <dbReference type="EMBL" id="KAF1916972.1"/>
    </source>
</evidence>
<dbReference type="OrthoDB" id="5419821at2759"/>